<evidence type="ECO:0000313" key="2">
    <source>
        <dbReference type="EMBL" id="GAA4799326.1"/>
    </source>
</evidence>
<comment type="caution">
    <text evidence="2">The sequence shown here is derived from an EMBL/GenBank/DDBJ whole genome shotgun (WGS) entry which is preliminary data.</text>
</comment>
<name>A0ABP9BR82_9MICC</name>
<protein>
    <submittedName>
        <fullName evidence="2">Uncharacterized protein</fullName>
    </submittedName>
</protein>
<dbReference type="Proteomes" id="UP001500187">
    <property type="component" value="Unassembled WGS sequence"/>
</dbReference>
<keyword evidence="3" id="KW-1185">Reference proteome</keyword>
<accession>A0ABP9BR82</accession>
<dbReference type="EMBL" id="BAABKP010000005">
    <property type="protein sequence ID" value="GAA4799326.1"/>
    <property type="molecule type" value="Genomic_DNA"/>
</dbReference>
<keyword evidence="1" id="KW-0175">Coiled coil</keyword>
<evidence type="ECO:0000313" key="3">
    <source>
        <dbReference type="Proteomes" id="UP001500187"/>
    </source>
</evidence>
<gene>
    <name evidence="2" type="ORF">GCM10023352_18990</name>
</gene>
<reference evidence="3" key="1">
    <citation type="journal article" date="2019" name="Int. J. Syst. Evol. Microbiol.">
        <title>The Global Catalogue of Microorganisms (GCM) 10K type strain sequencing project: providing services to taxonomists for standard genome sequencing and annotation.</title>
        <authorList>
            <consortium name="The Broad Institute Genomics Platform"/>
            <consortium name="The Broad Institute Genome Sequencing Center for Infectious Disease"/>
            <person name="Wu L."/>
            <person name="Ma J."/>
        </authorList>
    </citation>
    <scope>NUCLEOTIDE SEQUENCE [LARGE SCALE GENOMIC DNA]</scope>
    <source>
        <strain evidence="3">JCM 18541</strain>
    </source>
</reference>
<dbReference type="RefSeq" id="WP_345446900.1">
    <property type="nucleotide sequence ID" value="NZ_BAABKP010000005.1"/>
</dbReference>
<feature type="coiled-coil region" evidence="1">
    <location>
        <begin position="235"/>
        <end position="269"/>
    </location>
</feature>
<sequence length="315" mass="35189">MIDIDTFNAHDYFLFFDIMSKSRDGIIPLNFDEDTEGTDLVYALLDAGYAKVQVRANGKISSAFLTMSGKAFLGRVGRWVKRDGRKGKVQLKVFEDAGNNNGMTLEKLLETEIDGQAISAAEIHEALDELEEYGAIYIPKGHRNVRDYRLPFQARIREGWITRMENQEPPAWSNLNSRIGSTYNTVDNSQHNTANISGNSQNVQTSFGHNSVQNQTNYTLNTDQSREVQDYFTNLRELLQKTGLEQTQLAALEEETRNAEAEILAAESEEARQTVVSKFMGKFLTAVIATVGAEVGNGLVETVAQLPEFVDSLTM</sequence>
<proteinExistence type="predicted"/>
<organism evidence="2 3">
    <name type="scientific">Rothia endophytica</name>
    <dbReference type="NCBI Taxonomy" id="1324766"/>
    <lineage>
        <taxon>Bacteria</taxon>
        <taxon>Bacillati</taxon>
        <taxon>Actinomycetota</taxon>
        <taxon>Actinomycetes</taxon>
        <taxon>Micrococcales</taxon>
        <taxon>Micrococcaceae</taxon>
        <taxon>Rothia</taxon>
    </lineage>
</organism>
<evidence type="ECO:0000256" key="1">
    <source>
        <dbReference type="SAM" id="Coils"/>
    </source>
</evidence>